<feature type="region of interest" description="Disordered" evidence="17">
    <location>
        <begin position="246"/>
        <end position="344"/>
    </location>
</feature>
<dbReference type="PRINTS" id="PR00053">
    <property type="entry name" value="FORKHEAD"/>
</dbReference>
<feature type="domain" description="PLD phosphodiesterase" evidence="18">
    <location>
        <begin position="1155"/>
        <end position="1182"/>
    </location>
</feature>
<keyword evidence="5" id="KW-0677">Repeat</keyword>
<evidence type="ECO:0000256" key="16">
    <source>
        <dbReference type="PROSITE-ProRule" id="PRU00089"/>
    </source>
</evidence>
<evidence type="ECO:0000256" key="2">
    <source>
        <dbReference type="ARBA" id="ARBA00004227"/>
    </source>
</evidence>
<comment type="catalytic activity">
    <reaction evidence="10">
        <text>Exonucleolytic cleavage in the 5'- to 3'-direction to yield nucleoside 3'-phosphates.</text>
        <dbReference type="EC" id="3.1.16.1"/>
    </reaction>
</comment>
<keyword evidence="7" id="KW-0269">Exonuclease</keyword>
<dbReference type="InterPro" id="IPR018533">
    <property type="entry name" value="Forkhead_box_C"/>
</dbReference>
<comment type="caution">
    <text evidence="20">The sequence shown here is derived from an EMBL/GenBank/DDBJ whole genome shotgun (WGS) entry which is preliminary data.</text>
</comment>
<dbReference type="PANTHER" id="PTHR10185">
    <property type="entry name" value="PHOSPHOLIPASE D - RELATED"/>
    <property type="match status" value="1"/>
</dbReference>
<feature type="region of interest" description="Disordered" evidence="17">
    <location>
        <begin position="600"/>
        <end position="634"/>
    </location>
</feature>
<evidence type="ECO:0000256" key="10">
    <source>
        <dbReference type="ARBA" id="ARBA00035759"/>
    </source>
</evidence>
<dbReference type="EMBL" id="JAAWVO010043183">
    <property type="protein sequence ID" value="MBN3319143.1"/>
    <property type="molecule type" value="Genomic_DNA"/>
</dbReference>
<evidence type="ECO:0000256" key="3">
    <source>
        <dbReference type="ARBA" id="ARBA00008664"/>
    </source>
</evidence>
<dbReference type="FunFam" id="1.10.10.10:FF:000042">
    <property type="entry name" value="hepatocyte nuclear factor 3-beta"/>
    <property type="match status" value="1"/>
</dbReference>
<evidence type="ECO:0000313" key="20">
    <source>
        <dbReference type="EMBL" id="MBN3319143.1"/>
    </source>
</evidence>
<feature type="non-terminal residue" evidence="20">
    <location>
        <position position="1452"/>
    </location>
</feature>
<dbReference type="PROSITE" id="PS50035">
    <property type="entry name" value="PLD"/>
    <property type="match status" value="2"/>
</dbReference>
<evidence type="ECO:0000256" key="9">
    <source>
        <dbReference type="ARBA" id="ARBA00023242"/>
    </source>
</evidence>
<evidence type="ECO:0000259" key="19">
    <source>
        <dbReference type="PROSITE" id="PS50039"/>
    </source>
</evidence>
<evidence type="ECO:0000256" key="7">
    <source>
        <dbReference type="ARBA" id="ARBA00022839"/>
    </source>
</evidence>
<dbReference type="GO" id="GO:0031902">
    <property type="term" value="C:late endosome membrane"/>
    <property type="evidence" value="ECO:0007669"/>
    <property type="project" value="UniProtKB-SubCell"/>
</dbReference>
<dbReference type="SMART" id="SM00155">
    <property type="entry name" value="PLDc"/>
    <property type="match status" value="2"/>
</dbReference>
<evidence type="ECO:0000256" key="14">
    <source>
        <dbReference type="ARBA" id="ARBA00039647"/>
    </source>
</evidence>
<dbReference type="Pfam" id="PF08430">
    <property type="entry name" value="Forkhead_N"/>
    <property type="match status" value="1"/>
</dbReference>
<dbReference type="InterPro" id="IPR018122">
    <property type="entry name" value="TF_fork_head_CS_1"/>
</dbReference>
<feature type="compositionally biased region" description="Low complexity" evidence="17">
    <location>
        <begin position="321"/>
        <end position="344"/>
    </location>
</feature>
<evidence type="ECO:0000256" key="8">
    <source>
        <dbReference type="ARBA" id="ARBA00023125"/>
    </source>
</evidence>
<evidence type="ECO:0000256" key="5">
    <source>
        <dbReference type="ARBA" id="ARBA00022737"/>
    </source>
</evidence>
<dbReference type="PANTHER" id="PTHR10185:SF16">
    <property type="entry name" value="5'-3' EXONUCLEASE PLD3"/>
    <property type="match status" value="1"/>
</dbReference>
<dbReference type="InterPro" id="IPR001736">
    <property type="entry name" value="PLipase_D/transphosphatidylase"/>
</dbReference>
<dbReference type="GO" id="GO:0043565">
    <property type="term" value="F:sequence-specific DNA binding"/>
    <property type="evidence" value="ECO:0007669"/>
    <property type="project" value="InterPro"/>
</dbReference>
<feature type="DNA-binding region" description="Fork-head" evidence="16">
    <location>
        <begin position="147"/>
        <end position="241"/>
    </location>
</feature>
<feature type="domain" description="PLD phosphodiesterase" evidence="18">
    <location>
        <begin position="1370"/>
        <end position="1396"/>
    </location>
</feature>
<evidence type="ECO:0000256" key="12">
    <source>
        <dbReference type="ARBA" id="ARBA00037858"/>
    </source>
</evidence>
<dbReference type="SMART" id="SM00339">
    <property type="entry name" value="FH"/>
    <property type="match status" value="1"/>
</dbReference>
<evidence type="ECO:0000256" key="15">
    <source>
        <dbReference type="ARBA" id="ARBA00041681"/>
    </source>
</evidence>
<dbReference type="GO" id="GO:0043202">
    <property type="term" value="C:lysosomal lumen"/>
    <property type="evidence" value="ECO:0007669"/>
    <property type="project" value="UniProtKB-SubCell"/>
</dbReference>
<keyword evidence="6" id="KW-0378">Hydrolase</keyword>
<dbReference type="GO" id="GO:0003700">
    <property type="term" value="F:DNA-binding transcription factor activity"/>
    <property type="evidence" value="ECO:0007669"/>
    <property type="project" value="InterPro"/>
</dbReference>
<evidence type="ECO:0000313" key="21">
    <source>
        <dbReference type="Proteomes" id="UP000736164"/>
    </source>
</evidence>
<evidence type="ECO:0000256" key="1">
    <source>
        <dbReference type="ARBA" id="ARBA00004123"/>
    </source>
</evidence>
<dbReference type="GO" id="GO:0031901">
    <property type="term" value="C:early endosome membrane"/>
    <property type="evidence" value="ECO:0007669"/>
    <property type="project" value="UniProtKB-SubCell"/>
</dbReference>
<dbReference type="GO" id="GO:0019904">
    <property type="term" value="F:protein domain specific binding"/>
    <property type="evidence" value="ECO:0007669"/>
    <property type="project" value="InterPro"/>
</dbReference>
<feature type="domain" description="Fork-head" evidence="19">
    <location>
        <begin position="147"/>
        <end position="241"/>
    </location>
</feature>
<dbReference type="InterPro" id="IPR050874">
    <property type="entry name" value="Diverse_PLD-related"/>
</dbReference>
<reference evidence="20" key="1">
    <citation type="journal article" date="2021" name="Cell">
        <title>Tracing the genetic footprints of vertebrate landing in non-teleost ray-finned fishes.</title>
        <authorList>
            <person name="Bi X."/>
            <person name="Wang K."/>
            <person name="Yang L."/>
            <person name="Pan H."/>
            <person name="Jiang H."/>
            <person name="Wei Q."/>
            <person name="Fang M."/>
            <person name="Yu H."/>
            <person name="Zhu C."/>
            <person name="Cai Y."/>
            <person name="He Y."/>
            <person name="Gan X."/>
            <person name="Zeng H."/>
            <person name="Yu D."/>
            <person name="Zhu Y."/>
            <person name="Jiang H."/>
            <person name="Qiu Q."/>
            <person name="Yang H."/>
            <person name="Zhang Y.E."/>
            <person name="Wang W."/>
            <person name="Zhu M."/>
            <person name="He S."/>
            <person name="Zhang G."/>
        </authorList>
    </citation>
    <scope>NUCLEOTIDE SEQUENCE</scope>
    <source>
        <strain evidence="20">Allg_001</strain>
    </source>
</reference>
<name>A0A8J7TDD5_ATRSP</name>
<dbReference type="PROSITE" id="PS00657">
    <property type="entry name" value="FORK_HEAD_1"/>
    <property type="match status" value="1"/>
</dbReference>
<evidence type="ECO:0000256" key="11">
    <source>
        <dbReference type="ARBA" id="ARBA00037797"/>
    </source>
</evidence>
<dbReference type="InterPro" id="IPR030456">
    <property type="entry name" value="TF_fork_head_CS_2"/>
</dbReference>
<dbReference type="Pfam" id="PF09354">
    <property type="entry name" value="HNF_C"/>
    <property type="match status" value="1"/>
</dbReference>
<feature type="compositionally biased region" description="Basic and acidic residues" evidence="17">
    <location>
        <begin position="491"/>
        <end position="505"/>
    </location>
</feature>
<dbReference type="Pfam" id="PF13918">
    <property type="entry name" value="PLDc_3"/>
    <property type="match status" value="1"/>
</dbReference>
<comment type="similarity">
    <text evidence="3">Belongs to the phospholipase D family.</text>
</comment>
<dbReference type="EC" id="3.1.16.1" evidence="13"/>
<dbReference type="PROSITE" id="PS00658">
    <property type="entry name" value="FORK_HEAD_2"/>
    <property type="match status" value="1"/>
</dbReference>
<feature type="compositionally biased region" description="Low complexity" evidence="17">
    <location>
        <begin position="290"/>
        <end position="306"/>
    </location>
</feature>
<dbReference type="InterPro" id="IPR032803">
    <property type="entry name" value="PLDc_3"/>
</dbReference>
<dbReference type="GO" id="GO:0005634">
    <property type="term" value="C:nucleus"/>
    <property type="evidence" value="ECO:0007669"/>
    <property type="project" value="UniProtKB-SubCell"/>
</dbReference>
<evidence type="ECO:0000256" key="6">
    <source>
        <dbReference type="ARBA" id="ARBA00022801"/>
    </source>
</evidence>
<gene>
    <name evidence="20" type="primary">Pld3_0</name>
    <name evidence="20" type="ORF">GTO95_0009038</name>
</gene>
<evidence type="ECO:0000256" key="4">
    <source>
        <dbReference type="ARBA" id="ARBA00022722"/>
    </source>
</evidence>
<dbReference type="SUPFAM" id="SSF46785">
    <property type="entry name" value="Winged helix' DNA-binding domain"/>
    <property type="match status" value="1"/>
</dbReference>
<keyword evidence="9 16" id="KW-0539">Nucleus</keyword>
<accession>A0A8J7TDD5</accession>
<dbReference type="InterPro" id="IPR036388">
    <property type="entry name" value="WH-like_DNA-bd_sf"/>
</dbReference>
<dbReference type="InterPro" id="IPR013638">
    <property type="entry name" value="Fork-head_N"/>
</dbReference>
<dbReference type="Gene3D" id="1.10.10.10">
    <property type="entry name" value="Winged helix-like DNA-binding domain superfamily/Winged helix DNA-binding domain"/>
    <property type="match status" value="1"/>
</dbReference>
<keyword evidence="21" id="KW-1185">Reference proteome</keyword>
<organism evidence="20 21">
    <name type="scientific">Atractosteus spatula</name>
    <name type="common">Alligator gar</name>
    <name type="synonym">Lepisosteus spatula</name>
    <dbReference type="NCBI Taxonomy" id="7917"/>
    <lineage>
        <taxon>Eukaryota</taxon>
        <taxon>Metazoa</taxon>
        <taxon>Chordata</taxon>
        <taxon>Craniata</taxon>
        <taxon>Vertebrata</taxon>
        <taxon>Euteleostomi</taxon>
        <taxon>Actinopterygii</taxon>
        <taxon>Neopterygii</taxon>
        <taxon>Holostei</taxon>
        <taxon>Semionotiformes</taxon>
        <taxon>Lepisosteidae</taxon>
        <taxon>Atractosteus</taxon>
    </lineage>
</organism>
<protein>
    <recommendedName>
        <fullName evidence="14">5'-3' exonuclease PLD3</fullName>
        <ecNumber evidence="13">3.1.16.1</ecNumber>
    </recommendedName>
    <alternativeName>
        <fullName evidence="15">Phospholipase D3</fullName>
    </alternativeName>
</protein>
<dbReference type="PROSITE" id="PS50039">
    <property type="entry name" value="FORK_HEAD_3"/>
    <property type="match status" value="1"/>
</dbReference>
<dbReference type="InterPro" id="IPR036390">
    <property type="entry name" value="WH_DNA-bd_sf"/>
</dbReference>
<keyword evidence="8 16" id="KW-0238">DNA-binding</keyword>
<evidence type="ECO:0000256" key="13">
    <source>
        <dbReference type="ARBA" id="ARBA00039059"/>
    </source>
</evidence>
<sequence>MLSSVKMESHDIPEWNSFYSEANEMYSSAGSMSSGLGPMNSLNSYINLNPVGSPAAMNMGYSSGGLNGGPLTAGMPGASNPMSLSPVAPSLNPGSLTQLGSPPAPLNSLSPYQSMSQPMGQLSYPSPTLGRGKEVAKPYRRSLTHAKPPYSYISLITMAIQQSGSKMLTLNEIYQWIMDLFPYYRENQQRWQNSIRHSLSFNDCFVKVARSPDKPGKGSYWTLHPNSGNMFENGCYLRRQKRFKIEDKAGKKGGPKSQDAGKGAQPDGVQEQPSPDPGSEGADSAHSDSSHAGSSPEEQQQQQQQQRSLIQLECPPPPLQGSPAMSSSPSSSHPLSQSLGGGHLLSSSLQHLDLQNDPLKSMDPHYNFNHPFSITNLMSSEQKMDLKSYQDQVMAYNSYAASSPGASKLGYDSAAAAMDSGSYYQTLYSRGAPVQEGVRGEVWGAGEVKELVVAGSRGVGAVFLAPSPTPKPDLGLVLLLSGLSGMLLKDRQGCTRSRRASESGRRSPAGALARVLPQTGPGAVGAGEGAESEVQGRHPSHEGALPYKPGSEEEQPDGTSQGCSVKASSGGFAWCRHAQSTLGRLARRRAPLLLLSVDNGTSTDAEGRHPSHEGALPYKPGSEEEQPDGTSQGCSVKASSGGFAWCRHAQSTLGRLARRRAPLLLLSVDNGTSTDAEVSEASRSASRIATIPTILPTDTVGFIYWRYPQRSRRSQTGKHRFWTEMSDTSLFLTKQVLGGDNCRLSRTMLPRNATSPTRAHDEMVTFPFGYSYPLFSELCCLLTARLELAKRRVFQKRAYLKHTPLFASSVCSIWSLLRLRTVREEWRRPGPDALRKCWKSAPATPLLSLKALSASLHLVEQTVLWLFLHPQLVSGSASPTPPLLLTQSSITENISDSGPEELRHQVLCHGVGSAHTCAHLRGEHDDGTPLHNNKCAVCVSGPWTQLGQLRVRRDAVERTTGLADFVRDSRLRRSFKETKARLGHACIKHQYYRCVLLSALLTALLLGMMFVQLLIPVPVSATQRPGPAKSMPQSSSCGDPCRIVLVESIPEGVEFNSSTTNPSIYQAWLKLMGEAQSSLDIASFYWTLTNRDTHTSEPSAAQGETILQELVGLARSGVTVRVAVNTPRKSQPKDDLQALEDAGADVHEVNMLELTTGVLHTKFWVVDKKHFFIGSANMDWRSLTQVKELGVAVYNCSCLAQDLGKIFEAYWFLGQEGASIPSHWPSSFSTPYNKDTPLELELNGTSSDVYLSSAPPALCGDGRTPDLEAILSVIQDAQEFVYIAVMNYLPTMEYSHPKRYWADIDSQLRRVAYERRVRVRLLISCWGNSEPTMFPFLRSLAAVHDPTSKLDIQVKLFVVPATPTQQEIPFARVNHNKYMVTDKVAYIGTSNWSGDYFLHTAGSALVVNQTAAQSAGGTVQEQLQAVFQRDWDSAYSTPLGEATGAKDLCPGQ</sequence>
<dbReference type="Proteomes" id="UP000736164">
    <property type="component" value="Unassembled WGS sequence"/>
</dbReference>
<keyword evidence="4" id="KW-0540">Nuclease</keyword>
<dbReference type="GO" id="GO:0004527">
    <property type="term" value="F:exonuclease activity"/>
    <property type="evidence" value="ECO:0007669"/>
    <property type="project" value="UniProtKB-KW"/>
</dbReference>
<dbReference type="Pfam" id="PF00250">
    <property type="entry name" value="Forkhead"/>
    <property type="match status" value="1"/>
</dbReference>
<feature type="non-terminal residue" evidence="20">
    <location>
        <position position="1"/>
    </location>
</feature>
<dbReference type="InterPro" id="IPR001766">
    <property type="entry name" value="Fork_head_dom"/>
</dbReference>
<evidence type="ECO:0000259" key="18">
    <source>
        <dbReference type="PROSITE" id="PS50035"/>
    </source>
</evidence>
<dbReference type="Gene3D" id="3.30.870.10">
    <property type="entry name" value="Endonuclease Chain A"/>
    <property type="match status" value="2"/>
</dbReference>
<evidence type="ECO:0000256" key="17">
    <source>
        <dbReference type="SAM" id="MobiDB-lite"/>
    </source>
</evidence>
<comment type="subcellular location">
    <subcellularLocation>
        <location evidence="12">Early endosome membrane</location>
        <topology evidence="12">Single-pass type II membrane protein</topology>
    </subcellularLocation>
    <subcellularLocation>
        <location evidence="11">Late endosome membrane</location>
        <topology evidence="11">Single-pass type II membrane protein</topology>
    </subcellularLocation>
    <subcellularLocation>
        <location evidence="2">Lysosome lumen</location>
    </subcellularLocation>
    <subcellularLocation>
        <location evidence="1 16">Nucleus</location>
    </subcellularLocation>
</comment>
<dbReference type="SUPFAM" id="SSF56024">
    <property type="entry name" value="Phospholipase D/nuclease"/>
    <property type="match status" value="2"/>
</dbReference>
<proteinExistence type="inferred from homology"/>
<feature type="region of interest" description="Disordered" evidence="17">
    <location>
        <begin position="491"/>
        <end position="564"/>
    </location>
</feature>